<evidence type="ECO:0000259" key="1">
    <source>
        <dbReference type="Pfam" id="PF25211"/>
    </source>
</evidence>
<dbReference type="EMBL" id="BARS01012727">
    <property type="protein sequence ID" value="GAF89546.1"/>
    <property type="molecule type" value="Genomic_DNA"/>
</dbReference>
<dbReference type="PANTHER" id="PTHR43704:SF2">
    <property type="entry name" value="HTH CRP-TYPE DOMAIN-CONTAINING PROTEIN"/>
    <property type="match status" value="1"/>
</dbReference>
<proteinExistence type="predicted"/>
<feature type="domain" description="DUF7839" evidence="1">
    <location>
        <begin position="69"/>
        <end position="167"/>
    </location>
</feature>
<dbReference type="Pfam" id="PF25211">
    <property type="entry name" value="DUF7839"/>
    <property type="match status" value="1"/>
</dbReference>
<evidence type="ECO:0000313" key="2">
    <source>
        <dbReference type="EMBL" id="GAF89546.1"/>
    </source>
</evidence>
<sequence>VEKAVSNIKVSAAVAGCNLSRGQSVGLVMREGLLVATSDLGVGATGIAVSNAASGDDAGITNIQGIISLETGEVTIVAVPNMQKGGSKNVDLDQLQSASRGKKPIAAVGIEALTALKRLGIQPDCIYGAREAVIEAASSGLSPVIVCIDEEIPMLIKRLEEASIKHRLLDLRIG</sequence>
<accession>X0TQQ2</accession>
<comment type="caution">
    <text evidence="2">The sequence shown here is derived from an EMBL/GenBank/DDBJ whole genome shotgun (WGS) entry which is preliminary data.</text>
</comment>
<name>X0TQQ2_9ZZZZ</name>
<protein>
    <recommendedName>
        <fullName evidence="1">DUF7839 domain-containing protein</fullName>
    </recommendedName>
</protein>
<feature type="non-terminal residue" evidence="2">
    <location>
        <position position="1"/>
    </location>
</feature>
<organism evidence="2">
    <name type="scientific">marine sediment metagenome</name>
    <dbReference type="NCBI Taxonomy" id="412755"/>
    <lineage>
        <taxon>unclassified sequences</taxon>
        <taxon>metagenomes</taxon>
        <taxon>ecological metagenomes</taxon>
    </lineage>
</organism>
<reference evidence="2" key="1">
    <citation type="journal article" date="2014" name="Front. Microbiol.">
        <title>High frequency of phylogenetically diverse reductive dehalogenase-homologous genes in deep subseafloor sedimentary metagenomes.</title>
        <authorList>
            <person name="Kawai M."/>
            <person name="Futagami T."/>
            <person name="Toyoda A."/>
            <person name="Takaki Y."/>
            <person name="Nishi S."/>
            <person name="Hori S."/>
            <person name="Arai W."/>
            <person name="Tsubouchi T."/>
            <person name="Morono Y."/>
            <person name="Uchiyama I."/>
            <person name="Ito T."/>
            <person name="Fujiyama A."/>
            <person name="Inagaki F."/>
            <person name="Takami H."/>
        </authorList>
    </citation>
    <scope>NUCLEOTIDE SEQUENCE</scope>
    <source>
        <strain evidence="2">Expedition CK06-06</strain>
    </source>
</reference>
<dbReference type="PANTHER" id="PTHR43704">
    <property type="entry name" value="BSR5907 PROTEIN"/>
    <property type="match status" value="1"/>
</dbReference>
<dbReference type="InterPro" id="IPR057161">
    <property type="entry name" value="DUF7839"/>
</dbReference>
<gene>
    <name evidence="2" type="ORF">S01H1_22520</name>
</gene>
<dbReference type="AlphaFoldDB" id="X0TQQ2"/>